<reference evidence="6 7" key="1">
    <citation type="submission" date="2019-03" db="EMBL/GenBank/DDBJ databases">
        <title>Sequencing 23 genomes of Wallemia ichthyophaga.</title>
        <authorList>
            <person name="Gostincar C."/>
        </authorList>
    </citation>
    <scope>NUCLEOTIDE SEQUENCE [LARGE SCALE GENOMIC DNA]</scope>
    <source>
        <strain evidence="6 7">EXF-5753</strain>
    </source>
</reference>
<feature type="region of interest" description="Disordered" evidence="3">
    <location>
        <begin position="348"/>
        <end position="367"/>
    </location>
</feature>
<dbReference type="InterPro" id="IPR039223">
    <property type="entry name" value="AATF/Bfr2"/>
</dbReference>
<evidence type="ECO:0000313" key="6">
    <source>
        <dbReference type="EMBL" id="TIA88583.1"/>
    </source>
</evidence>
<dbReference type="Proteomes" id="UP000310189">
    <property type="component" value="Unassembled WGS sequence"/>
</dbReference>
<accession>A0A4V4LT19</accession>
<dbReference type="GO" id="GO:0005730">
    <property type="term" value="C:nucleolus"/>
    <property type="evidence" value="ECO:0007669"/>
    <property type="project" value="TreeGrafter"/>
</dbReference>
<name>A0A4V4LT19_9BASI</name>
<feature type="compositionally biased region" description="Acidic residues" evidence="3">
    <location>
        <begin position="103"/>
        <end position="139"/>
    </location>
</feature>
<evidence type="ECO:0000256" key="3">
    <source>
        <dbReference type="SAM" id="MobiDB-lite"/>
    </source>
</evidence>
<evidence type="ECO:0000256" key="2">
    <source>
        <dbReference type="ARBA" id="ARBA00013850"/>
    </source>
</evidence>
<evidence type="ECO:0000313" key="7">
    <source>
        <dbReference type="Proteomes" id="UP000310189"/>
    </source>
</evidence>
<comment type="caution">
    <text evidence="6">The sequence shown here is derived from an EMBL/GenBank/DDBJ whole genome shotgun (WGS) entry which is preliminary data.</text>
</comment>
<feature type="domain" description="AATF leucine zipper-containing" evidence="5">
    <location>
        <begin position="153"/>
        <end position="278"/>
    </location>
</feature>
<feature type="compositionally biased region" description="Polar residues" evidence="3">
    <location>
        <begin position="142"/>
        <end position="152"/>
    </location>
</feature>
<feature type="domain" description="Apoptosis-antagonizing transcription factor C-terminal" evidence="4">
    <location>
        <begin position="336"/>
        <end position="413"/>
    </location>
</feature>
<protein>
    <recommendedName>
        <fullName evidence="2">Protein BFR2</fullName>
    </recommendedName>
</protein>
<dbReference type="GO" id="GO:0000462">
    <property type="term" value="P:maturation of SSU-rRNA from tricistronic rRNA transcript (SSU-rRNA, 5.8S rRNA, LSU-rRNA)"/>
    <property type="evidence" value="ECO:0007669"/>
    <property type="project" value="TreeGrafter"/>
</dbReference>
<evidence type="ECO:0000259" key="5">
    <source>
        <dbReference type="Pfam" id="PF13339"/>
    </source>
</evidence>
<dbReference type="Pfam" id="PF13339">
    <property type="entry name" value="AATF-Che1"/>
    <property type="match status" value="1"/>
</dbReference>
<dbReference type="PANTHER" id="PTHR15565:SF0">
    <property type="entry name" value="PROTEIN AATF"/>
    <property type="match status" value="1"/>
</dbReference>
<dbReference type="AlphaFoldDB" id="A0A4V4LT19"/>
<dbReference type="OrthoDB" id="5783963at2759"/>
<feature type="compositionally biased region" description="Acidic residues" evidence="3">
    <location>
        <begin position="61"/>
        <end position="76"/>
    </location>
</feature>
<gene>
    <name evidence="6" type="ORF">E3P99_02525</name>
</gene>
<comment type="similarity">
    <text evidence="1">Belongs to the AATF family.</text>
</comment>
<organism evidence="6 7">
    <name type="scientific">Wallemia hederae</name>
    <dbReference type="NCBI Taxonomy" id="1540922"/>
    <lineage>
        <taxon>Eukaryota</taxon>
        <taxon>Fungi</taxon>
        <taxon>Dikarya</taxon>
        <taxon>Basidiomycota</taxon>
        <taxon>Wallemiomycotina</taxon>
        <taxon>Wallemiomycetes</taxon>
        <taxon>Wallemiales</taxon>
        <taxon>Wallemiaceae</taxon>
        <taxon>Wallemia</taxon>
    </lineage>
</organism>
<dbReference type="EMBL" id="SPNW01000036">
    <property type="protein sequence ID" value="TIA88583.1"/>
    <property type="molecule type" value="Genomic_DNA"/>
</dbReference>
<evidence type="ECO:0000259" key="4">
    <source>
        <dbReference type="Pfam" id="PF08164"/>
    </source>
</evidence>
<feature type="compositionally biased region" description="Basic and acidic residues" evidence="3">
    <location>
        <begin position="348"/>
        <end position="358"/>
    </location>
</feature>
<proteinExistence type="inferred from homology"/>
<dbReference type="InterPro" id="IPR025160">
    <property type="entry name" value="AATF"/>
</dbReference>
<feature type="compositionally biased region" description="Polar residues" evidence="3">
    <location>
        <begin position="1"/>
        <end position="19"/>
    </location>
</feature>
<dbReference type="PANTHER" id="PTHR15565">
    <property type="entry name" value="AATF PROTEIN APOPTOSIS ANTAGONIZING TRANSCRIPTION FACTOR"/>
    <property type="match status" value="1"/>
</dbReference>
<dbReference type="Pfam" id="PF08164">
    <property type="entry name" value="TRAUB"/>
    <property type="match status" value="1"/>
</dbReference>
<keyword evidence="7" id="KW-1185">Reference proteome</keyword>
<evidence type="ECO:0000256" key="1">
    <source>
        <dbReference type="ARBA" id="ARBA00008966"/>
    </source>
</evidence>
<feature type="region of interest" description="Disordered" evidence="3">
    <location>
        <begin position="1"/>
        <end position="159"/>
    </location>
</feature>
<dbReference type="InterPro" id="IPR012617">
    <property type="entry name" value="AATF_C"/>
</dbReference>
<sequence length="434" mass="47280">MASNKSYLRSQVDGPSTNLDGAKYAGNKSTRARIFGNASDSDDDNEESFMTARSALGGEQEMGDEEADEMDDEEAGYEPAQPFGAVGSDSDEDSATSGKNLDKEEDAEIDEEEEDGEEDGEQVDEDADEDDSDADDADDSNLHQSIKTSQNLDRQRGQAVVAQLQAYDKLLEMRIGMQKAVTQVNSICGDEERDFSAGNEDEIASTLQALNELSEGLFSVRDKFIGYDSSVSVPSRKRPRVEESSAVEYVQGAVQDSFAMASSYEPHLIDTLKTTSNKVSLASTKGFSAVNKDAWAQVEDVLRELPKLRSRVGVRRGASATTGQYEAEVFDDGDFYQTLLKEIIESKSGEGKGEEAVKPNKKKVKRDVDTRATKGRKLKYNVHDKLQNFMVPIPPPKDAWGESQISELFSSLMGSTDTAATPGNGAAIGNLKLF</sequence>